<feature type="compositionally biased region" description="Basic and acidic residues" evidence="1">
    <location>
        <begin position="1"/>
        <end position="12"/>
    </location>
</feature>
<reference evidence="2" key="1">
    <citation type="journal article" date="2022" name="bioRxiv">
        <title>Sequencing and chromosome-scale assembly of the giantPleurodeles waltlgenome.</title>
        <authorList>
            <person name="Brown T."/>
            <person name="Elewa A."/>
            <person name="Iarovenko S."/>
            <person name="Subramanian E."/>
            <person name="Araus A.J."/>
            <person name="Petzold A."/>
            <person name="Susuki M."/>
            <person name="Suzuki K.-i.T."/>
            <person name="Hayashi T."/>
            <person name="Toyoda A."/>
            <person name="Oliveira C."/>
            <person name="Osipova E."/>
            <person name="Leigh N.D."/>
            <person name="Simon A."/>
            <person name="Yun M.H."/>
        </authorList>
    </citation>
    <scope>NUCLEOTIDE SEQUENCE</scope>
    <source>
        <strain evidence="2">20211129_DDA</strain>
        <tissue evidence="2">Liver</tissue>
    </source>
</reference>
<protein>
    <submittedName>
        <fullName evidence="2">Uncharacterized protein</fullName>
    </submittedName>
</protein>
<keyword evidence="3" id="KW-1185">Reference proteome</keyword>
<evidence type="ECO:0000313" key="2">
    <source>
        <dbReference type="EMBL" id="KAJ1140364.1"/>
    </source>
</evidence>
<dbReference type="AlphaFoldDB" id="A0AAV7QKT2"/>
<proteinExistence type="predicted"/>
<accession>A0AAV7QKT2</accession>
<sequence>MAERANRGRYDEQNAAVASGGGAGQARGLLEAVQGKRGFVCRINSSTSDKPLVEREAANSHRAAECFVRRND</sequence>
<dbReference type="Proteomes" id="UP001066276">
    <property type="component" value="Chromosome 6"/>
</dbReference>
<feature type="region of interest" description="Disordered" evidence="1">
    <location>
        <begin position="1"/>
        <end position="23"/>
    </location>
</feature>
<organism evidence="2 3">
    <name type="scientific">Pleurodeles waltl</name>
    <name type="common">Iberian ribbed newt</name>
    <dbReference type="NCBI Taxonomy" id="8319"/>
    <lineage>
        <taxon>Eukaryota</taxon>
        <taxon>Metazoa</taxon>
        <taxon>Chordata</taxon>
        <taxon>Craniata</taxon>
        <taxon>Vertebrata</taxon>
        <taxon>Euteleostomi</taxon>
        <taxon>Amphibia</taxon>
        <taxon>Batrachia</taxon>
        <taxon>Caudata</taxon>
        <taxon>Salamandroidea</taxon>
        <taxon>Salamandridae</taxon>
        <taxon>Pleurodelinae</taxon>
        <taxon>Pleurodeles</taxon>
    </lineage>
</organism>
<comment type="caution">
    <text evidence="2">The sequence shown here is derived from an EMBL/GenBank/DDBJ whole genome shotgun (WGS) entry which is preliminary data.</text>
</comment>
<gene>
    <name evidence="2" type="ORF">NDU88_006719</name>
</gene>
<name>A0AAV7QKT2_PLEWA</name>
<dbReference type="EMBL" id="JANPWB010000010">
    <property type="protein sequence ID" value="KAJ1140364.1"/>
    <property type="molecule type" value="Genomic_DNA"/>
</dbReference>
<evidence type="ECO:0000256" key="1">
    <source>
        <dbReference type="SAM" id="MobiDB-lite"/>
    </source>
</evidence>
<evidence type="ECO:0000313" key="3">
    <source>
        <dbReference type="Proteomes" id="UP001066276"/>
    </source>
</evidence>